<feature type="transmembrane region" description="Helical" evidence="10">
    <location>
        <begin position="286"/>
        <end position="306"/>
    </location>
</feature>
<comment type="similarity">
    <text evidence="3 10">Belongs to the ALG6/ALG8 glucosyltransferase family.</text>
</comment>
<dbReference type="EMBL" id="ABSU01000005">
    <property type="protein sequence ID" value="EFE34834.1"/>
    <property type="molecule type" value="Genomic_DNA"/>
</dbReference>
<keyword evidence="9 10" id="KW-0472">Membrane</keyword>
<keyword evidence="13" id="KW-1185">Reference proteome</keyword>
<proteinExistence type="inferred from homology"/>
<evidence type="ECO:0000256" key="10">
    <source>
        <dbReference type="RuleBase" id="RU363110"/>
    </source>
</evidence>
<keyword evidence="4 10" id="KW-0328">Glycosyltransferase</keyword>
<dbReference type="InterPro" id="IPR004856">
    <property type="entry name" value="Glyco_trans_ALG6/ALG8"/>
</dbReference>
<feature type="region of interest" description="Disordered" evidence="11">
    <location>
        <begin position="1"/>
        <end position="25"/>
    </location>
</feature>
<feature type="transmembrane region" description="Helical" evidence="10">
    <location>
        <begin position="553"/>
        <end position="573"/>
    </location>
</feature>
<dbReference type="GO" id="GO:0042281">
    <property type="term" value="F:dolichyl pyrophosphate Man9GlcNAc2 alpha-1,3-glucosyltransferase activity"/>
    <property type="evidence" value="ECO:0007669"/>
    <property type="project" value="TreeGrafter"/>
</dbReference>
<evidence type="ECO:0000256" key="7">
    <source>
        <dbReference type="ARBA" id="ARBA00022824"/>
    </source>
</evidence>
<gene>
    <name evidence="12" type="ORF">ARB_06600</name>
</gene>
<dbReference type="OMA" id="RVYMRAT"/>
<feature type="transmembrane region" description="Helical" evidence="10">
    <location>
        <begin position="385"/>
        <end position="406"/>
    </location>
</feature>
<feature type="compositionally biased region" description="Basic and acidic residues" evidence="11">
    <location>
        <begin position="613"/>
        <end position="626"/>
    </location>
</feature>
<dbReference type="PANTHER" id="PTHR12413">
    <property type="entry name" value="DOLICHYL GLYCOSYLTRANSFERASE"/>
    <property type="match status" value="1"/>
</dbReference>
<feature type="transmembrane region" description="Helical" evidence="10">
    <location>
        <begin position="461"/>
        <end position="478"/>
    </location>
</feature>
<feature type="transmembrane region" description="Helical" evidence="10">
    <location>
        <begin position="484"/>
        <end position="504"/>
    </location>
</feature>
<evidence type="ECO:0000256" key="8">
    <source>
        <dbReference type="ARBA" id="ARBA00022989"/>
    </source>
</evidence>
<dbReference type="GeneID" id="9521201"/>
<dbReference type="UniPathway" id="UPA00378"/>
<evidence type="ECO:0000256" key="6">
    <source>
        <dbReference type="ARBA" id="ARBA00022692"/>
    </source>
</evidence>
<evidence type="ECO:0000256" key="11">
    <source>
        <dbReference type="SAM" id="MobiDB-lite"/>
    </source>
</evidence>
<evidence type="ECO:0000256" key="1">
    <source>
        <dbReference type="ARBA" id="ARBA00004477"/>
    </source>
</evidence>
<sequence length="632" mass="71133">MDLATDTMAPLTLSPRRPRKKRRALSGSGLNTDLVVSKGQDTYVPAFPLVSFFWPARSGVSQWLILPVVLMIVGLFRWGTSLWGHSGYGVPPMHGDFEAQRHWMELTIHLPTSWWYFYDLQYWGLDYPPLTAYHSWLLGKIGQLVDPAWFALDESRGLEGPLLRVYMRATVVVSEYLVYIPAVVIFLRRYAREQGVGPWPGSIALCAVLMQPSTILIDHGHFQYNTVMLGFIVASLESMYAGRPLWASIFFVAALGFKQMSLYFAPVVFAYLLGICFSPRIRPNRLLGIALITIVAFAVLFAPLLAGSLADWYRNIPGPDNLPPLTKSLPIQIHEASWLYQVVVQLTQCIHRIFPFARGLFEDKVANVWCAIHTFYKLNKFDPSILKLAALGATLITIMPSCLIIGRYPRTHLLPYALASTGWGFFLCSFQVHEKSVLLPLLPMTLLLGSAGGLSKEIRAWVGLANMLGVWTMFPLLKRDELRIPYTVLTLLWAYLLGLPPMSLDLYRSRSAAQKSMELFTKTKLIHISYYAAMLGWHLLESNVSPPPTKPDLWVVLNALIGASGFGIIYLWCNWKLIQAVIFEPQPPSLTPKRKRKVPEKVPLEEVKEKNIVVKGATDSKNDSKTQKGPKS</sequence>
<evidence type="ECO:0000256" key="2">
    <source>
        <dbReference type="ARBA" id="ARBA00004922"/>
    </source>
</evidence>
<dbReference type="AlphaFoldDB" id="D4AQU0"/>
<protein>
    <recommendedName>
        <fullName evidence="10">Alpha-1,3-glucosyltransferase</fullName>
        <ecNumber evidence="10">2.4.1.-</ecNumber>
    </recommendedName>
</protein>
<dbReference type="PANTHER" id="PTHR12413:SF1">
    <property type="entry name" value="DOLICHYL PYROPHOSPHATE MAN9GLCNAC2 ALPHA-1,3-GLUCOSYLTRANSFERASE"/>
    <property type="match status" value="1"/>
</dbReference>
<dbReference type="eggNOG" id="KOG2575">
    <property type="taxonomic scope" value="Eukaryota"/>
</dbReference>
<evidence type="ECO:0000313" key="12">
    <source>
        <dbReference type="EMBL" id="EFE34834.1"/>
    </source>
</evidence>
<evidence type="ECO:0000256" key="5">
    <source>
        <dbReference type="ARBA" id="ARBA00022679"/>
    </source>
</evidence>
<dbReference type="EC" id="2.4.1.-" evidence="10"/>
<dbReference type="GO" id="GO:0005789">
    <property type="term" value="C:endoplasmic reticulum membrane"/>
    <property type="evidence" value="ECO:0007669"/>
    <property type="project" value="UniProtKB-SubCell"/>
</dbReference>
<keyword evidence="6 10" id="KW-0812">Transmembrane</keyword>
<dbReference type="KEGG" id="abe:ARB_06600"/>
<accession>D4AQU0</accession>
<evidence type="ECO:0000313" key="13">
    <source>
        <dbReference type="Proteomes" id="UP000008866"/>
    </source>
</evidence>
<comment type="pathway">
    <text evidence="2 10">Protein modification; protein glycosylation.</text>
</comment>
<keyword evidence="7 10" id="KW-0256">Endoplasmic reticulum</keyword>
<evidence type="ECO:0000256" key="3">
    <source>
        <dbReference type="ARBA" id="ARBA00008715"/>
    </source>
</evidence>
<feature type="transmembrane region" description="Helical" evidence="10">
    <location>
        <begin position="224"/>
        <end position="242"/>
    </location>
</feature>
<comment type="caution">
    <text evidence="12">The sequence shown here is derived from an EMBL/GenBank/DDBJ whole genome shotgun (WGS) entry which is preliminary data.</text>
</comment>
<evidence type="ECO:0000256" key="4">
    <source>
        <dbReference type="ARBA" id="ARBA00022676"/>
    </source>
</evidence>
<keyword evidence="5 10" id="KW-0808">Transferase</keyword>
<comment type="subcellular location">
    <subcellularLocation>
        <location evidence="1 10">Endoplasmic reticulum membrane</location>
        <topology evidence="1 10">Multi-pass membrane protein</topology>
    </subcellularLocation>
</comment>
<feature type="transmembrane region" description="Helical" evidence="10">
    <location>
        <begin position="248"/>
        <end position="274"/>
    </location>
</feature>
<dbReference type="RefSeq" id="XP_003015474.1">
    <property type="nucleotide sequence ID" value="XM_003015428.1"/>
</dbReference>
<reference evidence="13" key="1">
    <citation type="journal article" date="2011" name="Genome Biol.">
        <title>Comparative and functional genomics provide insights into the pathogenicity of dermatophytic fungi.</title>
        <authorList>
            <person name="Burmester A."/>
            <person name="Shelest E."/>
            <person name="Gloeckner G."/>
            <person name="Heddergott C."/>
            <person name="Schindler S."/>
            <person name="Staib P."/>
            <person name="Heidel A."/>
            <person name="Felder M."/>
            <person name="Petzold A."/>
            <person name="Szafranski K."/>
            <person name="Feuermann M."/>
            <person name="Pedruzzi I."/>
            <person name="Priebe S."/>
            <person name="Groth M."/>
            <person name="Winkler R."/>
            <person name="Li W."/>
            <person name="Kniemeyer O."/>
            <person name="Schroeckh V."/>
            <person name="Hertweck C."/>
            <person name="Hube B."/>
            <person name="White T.C."/>
            <person name="Platzer M."/>
            <person name="Guthke R."/>
            <person name="Heitman J."/>
            <person name="Woestemeyer J."/>
            <person name="Zipfel P.F."/>
            <person name="Monod M."/>
            <person name="Brakhage A.A."/>
        </authorList>
    </citation>
    <scope>NUCLEOTIDE SEQUENCE [LARGE SCALE GENOMIC DNA]</scope>
    <source>
        <strain evidence="13">ATCC MYA-4681 / CBS 112371</strain>
    </source>
</reference>
<keyword evidence="8 10" id="KW-1133">Transmembrane helix</keyword>
<evidence type="ECO:0000256" key="9">
    <source>
        <dbReference type="ARBA" id="ARBA00023136"/>
    </source>
</evidence>
<name>D4AQU0_ARTBC</name>
<feature type="transmembrane region" description="Helical" evidence="10">
    <location>
        <begin position="165"/>
        <end position="187"/>
    </location>
</feature>
<feature type="transmembrane region" description="Helical" evidence="10">
    <location>
        <begin position="60"/>
        <end position="78"/>
    </location>
</feature>
<dbReference type="HOGENOM" id="CLU_008110_2_1_1"/>
<dbReference type="Pfam" id="PF03155">
    <property type="entry name" value="Alg6_Alg8"/>
    <property type="match status" value="2"/>
</dbReference>
<dbReference type="STRING" id="663331.D4AQU0"/>
<dbReference type="Proteomes" id="UP000008866">
    <property type="component" value="Unassembled WGS sequence"/>
</dbReference>
<feature type="transmembrane region" description="Helical" evidence="10">
    <location>
        <begin position="413"/>
        <end position="432"/>
    </location>
</feature>
<organism evidence="12 13">
    <name type="scientific">Arthroderma benhamiae (strain ATCC MYA-4681 / CBS 112371)</name>
    <name type="common">Trichophyton mentagrophytes</name>
    <dbReference type="NCBI Taxonomy" id="663331"/>
    <lineage>
        <taxon>Eukaryota</taxon>
        <taxon>Fungi</taxon>
        <taxon>Dikarya</taxon>
        <taxon>Ascomycota</taxon>
        <taxon>Pezizomycotina</taxon>
        <taxon>Eurotiomycetes</taxon>
        <taxon>Eurotiomycetidae</taxon>
        <taxon>Onygenales</taxon>
        <taxon>Arthrodermataceae</taxon>
        <taxon>Trichophyton</taxon>
    </lineage>
</organism>
<feature type="region of interest" description="Disordered" evidence="11">
    <location>
        <begin position="613"/>
        <end position="632"/>
    </location>
</feature>